<dbReference type="AlphaFoldDB" id="A0A1T2X378"/>
<feature type="transmembrane region" description="Helical" evidence="1">
    <location>
        <begin position="44"/>
        <end position="69"/>
    </location>
</feature>
<dbReference type="RefSeq" id="WP_078501896.1">
    <property type="nucleotide sequence ID" value="NZ_MSZX01000011.1"/>
</dbReference>
<sequence length="99" mass="11238">MYETSPEFTDQVMQRLTMAKRPAQSPSTPSEHVVLNFFTRQKQFVHFAVAGAATYLFVATGILQSLVSVDTLRLEIEMKMRVHHVVTTGIEWLTQIIQG</sequence>
<organism evidence="2 3">
    <name type="scientific">Paenibacillus selenitireducens</name>
    <dbReference type="NCBI Taxonomy" id="1324314"/>
    <lineage>
        <taxon>Bacteria</taxon>
        <taxon>Bacillati</taxon>
        <taxon>Bacillota</taxon>
        <taxon>Bacilli</taxon>
        <taxon>Bacillales</taxon>
        <taxon>Paenibacillaceae</taxon>
        <taxon>Paenibacillus</taxon>
    </lineage>
</organism>
<gene>
    <name evidence="2" type="ORF">BVG16_24820</name>
</gene>
<keyword evidence="1" id="KW-0812">Transmembrane</keyword>
<evidence type="ECO:0000313" key="2">
    <source>
        <dbReference type="EMBL" id="OPA74348.1"/>
    </source>
</evidence>
<evidence type="ECO:0000313" key="3">
    <source>
        <dbReference type="Proteomes" id="UP000190188"/>
    </source>
</evidence>
<protein>
    <submittedName>
        <fullName evidence="2">Uncharacterized protein</fullName>
    </submittedName>
</protein>
<dbReference type="Proteomes" id="UP000190188">
    <property type="component" value="Unassembled WGS sequence"/>
</dbReference>
<dbReference type="OrthoDB" id="2620519at2"/>
<keyword evidence="1" id="KW-0472">Membrane</keyword>
<name>A0A1T2X378_9BACL</name>
<dbReference type="EMBL" id="MSZX01000011">
    <property type="protein sequence ID" value="OPA74348.1"/>
    <property type="molecule type" value="Genomic_DNA"/>
</dbReference>
<keyword evidence="3" id="KW-1185">Reference proteome</keyword>
<proteinExistence type="predicted"/>
<comment type="caution">
    <text evidence="2">The sequence shown here is derived from an EMBL/GenBank/DDBJ whole genome shotgun (WGS) entry which is preliminary data.</text>
</comment>
<accession>A0A1T2X378</accession>
<reference evidence="2 3" key="1">
    <citation type="submission" date="2017-01" db="EMBL/GenBank/DDBJ databases">
        <title>Genome analysis of Paenibacillus selenitrireducens ES3-24.</title>
        <authorList>
            <person name="Xu D."/>
            <person name="Yao R."/>
            <person name="Zheng S."/>
        </authorList>
    </citation>
    <scope>NUCLEOTIDE SEQUENCE [LARGE SCALE GENOMIC DNA]</scope>
    <source>
        <strain evidence="2 3">ES3-24</strain>
    </source>
</reference>
<evidence type="ECO:0000256" key="1">
    <source>
        <dbReference type="SAM" id="Phobius"/>
    </source>
</evidence>
<dbReference type="STRING" id="1324314.BVG16_24820"/>
<keyword evidence="1" id="KW-1133">Transmembrane helix</keyword>